<keyword evidence="2" id="KW-1185">Reference proteome</keyword>
<name>A0A8T9CBS0_9HELO</name>
<dbReference type="PANTHER" id="PTHR24148">
    <property type="entry name" value="ANKYRIN REPEAT DOMAIN-CONTAINING PROTEIN 39 HOMOLOG-RELATED"/>
    <property type="match status" value="1"/>
</dbReference>
<organism evidence="1 2">
    <name type="scientific">Lachnellula suecica</name>
    <dbReference type="NCBI Taxonomy" id="602035"/>
    <lineage>
        <taxon>Eukaryota</taxon>
        <taxon>Fungi</taxon>
        <taxon>Dikarya</taxon>
        <taxon>Ascomycota</taxon>
        <taxon>Pezizomycotina</taxon>
        <taxon>Leotiomycetes</taxon>
        <taxon>Helotiales</taxon>
        <taxon>Lachnaceae</taxon>
        <taxon>Lachnellula</taxon>
    </lineage>
</organism>
<comment type="caution">
    <text evidence="1">The sequence shown here is derived from an EMBL/GenBank/DDBJ whole genome shotgun (WGS) entry which is preliminary data.</text>
</comment>
<dbReference type="OrthoDB" id="4850726at2759"/>
<accession>A0A8T9CBS0</accession>
<dbReference type="AlphaFoldDB" id="A0A8T9CBS0"/>
<evidence type="ECO:0000313" key="1">
    <source>
        <dbReference type="EMBL" id="TVY83209.1"/>
    </source>
</evidence>
<dbReference type="PANTHER" id="PTHR24148:SF64">
    <property type="entry name" value="HETEROKARYON INCOMPATIBILITY DOMAIN-CONTAINING PROTEIN"/>
    <property type="match status" value="1"/>
</dbReference>
<dbReference type="InterPro" id="IPR052895">
    <property type="entry name" value="HetReg/Transcr_Mod"/>
</dbReference>
<reference evidence="1 2" key="1">
    <citation type="submission" date="2018-05" db="EMBL/GenBank/DDBJ databases">
        <title>Genome sequencing and assembly of the regulated plant pathogen Lachnellula willkommii and related sister species for the development of diagnostic species identification markers.</title>
        <authorList>
            <person name="Giroux E."/>
            <person name="Bilodeau G."/>
        </authorList>
    </citation>
    <scope>NUCLEOTIDE SEQUENCE [LARGE SCALE GENOMIC DNA]</scope>
    <source>
        <strain evidence="1 2">CBS 268.59</strain>
    </source>
</reference>
<proteinExistence type="predicted"/>
<dbReference type="Proteomes" id="UP000469558">
    <property type="component" value="Unassembled WGS sequence"/>
</dbReference>
<protein>
    <submittedName>
        <fullName evidence="1">Uncharacterized protein</fullName>
    </submittedName>
</protein>
<dbReference type="EMBL" id="QGMK01000218">
    <property type="protein sequence ID" value="TVY83209.1"/>
    <property type="molecule type" value="Genomic_DNA"/>
</dbReference>
<evidence type="ECO:0000313" key="2">
    <source>
        <dbReference type="Proteomes" id="UP000469558"/>
    </source>
</evidence>
<sequence length="390" mass="43818">MSARMMAADPALETVSQKNISFLRRLFYVRHLFSKNSGSFLSQTTSNVVKDTSPEILDLLVLCRDFESTSPYDKVFALLNLAEDIEEMDFRPDYSKSLSQTYQNFATALAIHSKSLDIICAAEFSDKADLQVPSWCPDWSTPATVSSLIRHDRIPNRFMEFVQDMTGPIYHACGFSALLPRFQFSGAVLEVAGVILDTVQVVQQPDKHDPASSIFQWMTTASSACRSEEERNVSGVGSLFMDKFWSMLAGDSTGVWSTRRVPQEDRPPGTSETVETENVPFEPFCAKEDQTNFCKYDQSADTFSDVTRGRALIVTEDRYMGLAPSYVEKGYKLAVLTSLFYLRRMMVGRILLRVVVLCKVGWRGGVLDEVGLDSEEAWQLLDEGGRIRIV</sequence>
<gene>
    <name evidence="1" type="ORF">LSUE1_G006125</name>
</gene>